<protein>
    <submittedName>
        <fullName evidence="2">Uncharacterized protein</fullName>
    </submittedName>
</protein>
<feature type="region of interest" description="Disordered" evidence="1">
    <location>
        <begin position="270"/>
        <end position="290"/>
    </location>
</feature>
<keyword evidence="3" id="KW-1185">Reference proteome</keyword>
<dbReference type="GO" id="GO:0015035">
    <property type="term" value="F:protein-disulfide reductase activity"/>
    <property type="evidence" value="ECO:0007669"/>
    <property type="project" value="TreeGrafter"/>
</dbReference>
<dbReference type="Gene3D" id="3.40.30.10">
    <property type="entry name" value="Glutaredoxin"/>
    <property type="match status" value="1"/>
</dbReference>
<proteinExistence type="predicted"/>
<dbReference type="AlphaFoldDB" id="L8GYX2"/>
<evidence type="ECO:0000256" key="1">
    <source>
        <dbReference type="SAM" id="MobiDB-lite"/>
    </source>
</evidence>
<dbReference type="PANTHER" id="PTHR45815">
    <property type="entry name" value="PROTEIN DISULFIDE-ISOMERASE A6"/>
    <property type="match status" value="1"/>
</dbReference>
<dbReference type="GO" id="GO:0005788">
    <property type="term" value="C:endoplasmic reticulum lumen"/>
    <property type="evidence" value="ECO:0007669"/>
    <property type="project" value="TreeGrafter"/>
</dbReference>
<evidence type="ECO:0000313" key="3">
    <source>
        <dbReference type="Proteomes" id="UP000011083"/>
    </source>
</evidence>
<dbReference type="EMBL" id="KB007952">
    <property type="protein sequence ID" value="ELR18474.1"/>
    <property type="molecule type" value="Genomic_DNA"/>
</dbReference>
<dbReference type="GO" id="GO:0034976">
    <property type="term" value="P:response to endoplasmic reticulum stress"/>
    <property type="evidence" value="ECO:0007669"/>
    <property type="project" value="TreeGrafter"/>
</dbReference>
<dbReference type="KEGG" id="acan:ACA1_044740"/>
<dbReference type="STRING" id="1257118.L8GYX2"/>
<dbReference type="PANTHER" id="PTHR45815:SF3">
    <property type="entry name" value="PROTEIN DISULFIDE-ISOMERASE A6"/>
    <property type="match status" value="1"/>
</dbReference>
<dbReference type="RefSeq" id="XP_004340511.1">
    <property type="nucleotide sequence ID" value="XM_004340463.1"/>
</dbReference>
<dbReference type="OMA" id="PRCRREW"/>
<dbReference type="GeneID" id="14919245"/>
<name>L8GYX2_ACACF</name>
<dbReference type="Proteomes" id="UP000011083">
    <property type="component" value="Unassembled WGS sequence"/>
</dbReference>
<accession>L8GYX2</accession>
<organism evidence="2 3">
    <name type="scientific">Acanthamoeba castellanii (strain ATCC 30010 / Neff)</name>
    <dbReference type="NCBI Taxonomy" id="1257118"/>
    <lineage>
        <taxon>Eukaryota</taxon>
        <taxon>Amoebozoa</taxon>
        <taxon>Discosea</taxon>
        <taxon>Longamoebia</taxon>
        <taxon>Centramoebida</taxon>
        <taxon>Acanthamoebidae</taxon>
        <taxon>Acanthamoeba</taxon>
    </lineage>
</organism>
<dbReference type="VEuPathDB" id="AmoebaDB:ACA1_044740"/>
<evidence type="ECO:0000313" key="2">
    <source>
        <dbReference type="EMBL" id="ELR18474.1"/>
    </source>
</evidence>
<dbReference type="InterPro" id="IPR036249">
    <property type="entry name" value="Thioredoxin-like_sf"/>
</dbReference>
<sequence length="290" mass="32540">MGFQQRRTVYWVVAVVLGLVVILHASGAASWLHGPKSKVVHLTKDNFRALVVESGLAAVVEFYNSQNPISINTGPIFDVLALDYGGLMTVGVVNMDEEKELTSFFSHPEHNVPFVVLFPPEREVVEPGVEPREKGPFAGKEFTYYMGPIEPRELADFALSPLHDRYVVRVTEENRVGFHDEAGMPKAFWFSDTNSKPPVLVQALSQAFQGRMKVGYVRRNEAGVFAHYGIPQDQVQLLVIGKDWQMHHYGGRPTAHRIFRFIDKHALPRATHDDSLDPPPSPTKQGKDEL</sequence>
<gene>
    <name evidence="2" type="ORF">ACA1_044740</name>
</gene>
<reference evidence="2 3" key="1">
    <citation type="journal article" date="2013" name="Genome Biol.">
        <title>Genome of Acanthamoeba castellanii highlights extensive lateral gene transfer and early evolution of tyrosine kinase signaling.</title>
        <authorList>
            <person name="Clarke M."/>
            <person name="Lohan A.J."/>
            <person name="Liu B."/>
            <person name="Lagkouvardos I."/>
            <person name="Roy S."/>
            <person name="Zafar N."/>
            <person name="Bertelli C."/>
            <person name="Schilde C."/>
            <person name="Kianianmomeni A."/>
            <person name="Burglin T.R."/>
            <person name="Frech C."/>
            <person name="Turcotte B."/>
            <person name="Kopec K.O."/>
            <person name="Synnott J.M."/>
            <person name="Choo C."/>
            <person name="Paponov I."/>
            <person name="Finkler A."/>
            <person name="Soon Heng Tan C."/>
            <person name="Hutchins A.P."/>
            <person name="Weinmeier T."/>
            <person name="Rattei T."/>
            <person name="Chu J.S."/>
            <person name="Gimenez G."/>
            <person name="Irimia M."/>
            <person name="Rigden D.J."/>
            <person name="Fitzpatrick D.A."/>
            <person name="Lorenzo-Morales J."/>
            <person name="Bateman A."/>
            <person name="Chiu C.H."/>
            <person name="Tang P."/>
            <person name="Hegemann P."/>
            <person name="Fromm H."/>
            <person name="Raoult D."/>
            <person name="Greub G."/>
            <person name="Miranda-Saavedra D."/>
            <person name="Chen N."/>
            <person name="Nash P."/>
            <person name="Ginger M.L."/>
            <person name="Horn M."/>
            <person name="Schaap P."/>
            <person name="Caler L."/>
            <person name="Loftus B."/>
        </authorList>
    </citation>
    <scope>NUCLEOTIDE SEQUENCE [LARGE SCALE GENOMIC DNA]</scope>
    <source>
        <strain evidence="2 3">Neff</strain>
    </source>
</reference>
<dbReference type="SUPFAM" id="SSF52833">
    <property type="entry name" value="Thioredoxin-like"/>
    <property type="match status" value="1"/>
</dbReference>